<dbReference type="Proteomes" id="UP000046395">
    <property type="component" value="Unassembled WGS sequence"/>
</dbReference>
<accession>A0A5S6QSC1</accession>
<evidence type="ECO:0000259" key="1">
    <source>
        <dbReference type="PROSITE" id="PS50994"/>
    </source>
</evidence>
<evidence type="ECO:0000313" key="2">
    <source>
        <dbReference type="Proteomes" id="UP000046395"/>
    </source>
</evidence>
<dbReference type="InterPro" id="IPR050951">
    <property type="entry name" value="Retrovirus_Pol_polyprotein"/>
</dbReference>
<dbReference type="WBParaSite" id="TMUE_2000010261.1">
    <property type="protein sequence ID" value="TMUE_2000010261.1"/>
    <property type="gene ID" value="WBGene00300908"/>
</dbReference>
<organism evidence="2 3">
    <name type="scientific">Trichuris muris</name>
    <name type="common">Mouse whipworm</name>
    <dbReference type="NCBI Taxonomy" id="70415"/>
    <lineage>
        <taxon>Eukaryota</taxon>
        <taxon>Metazoa</taxon>
        <taxon>Ecdysozoa</taxon>
        <taxon>Nematoda</taxon>
        <taxon>Enoplea</taxon>
        <taxon>Dorylaimia</taxon>
        <taxon>Trichinellida</taxon>
        <taxon>Trichuridae</taxon>
        <taxon>Trichuris</taxon>
    </lineage>
</organism>
<feature type="domain" description="Integrase catalytic" evidence="1">
    <location>
        <begin position="32"/>
        <end position="188"/>
    </location>
</feature>
<dbReference type="InterPro" id="IPR012337">
    <property type="entry name" value="RNaseH-like_sf"/>
</dbReference>
<dbReference type="InterPro" id="IPR036397">
    <property type="entry name" value="RNaseH_sf"/>
</dbReference>
<dbReference type="PROSITE" id="PS50994">
    <property type="entry name" value="INTEGRASE"/>
    <property type="match status" value="1"/>
</dbReference>
<dbReference type="Gene3D" id="3.30.420.10">
    <property type="entry name" value="Ribonuclease H-like superfamily/Ribonuclease H"/>
    <property type="match status" value="1"/>
</dbReference>
<reference evidence="3" key="1">
    <citation type="submission" date="2019-12" db="UniProtKB">
        <authorList>
            <consortium name="WormBaseParasite"/>
        </authorList>
    </citation>
    <scope>IDENTIFICATION</scope>
</reference>
<dbReference type="Pfam" id="PF00665">
    <property type="entry name" value="rve"/>
    <property type="match status" value="1"/>
</dbReference>
<dbReference type="InterPro" id="IPR001584">
    <property type="entry name" value="Integrase_cat-core"/>
</dbReference>
<dbReference type="GO" id="GO:0015074">
    <property type="term" value="P:DNA integration"/>
    <property type="evidence" value="ECO:0007669"/>
    <property type="project" value="InterPro"/>
</dbReference>
<dbReference type="AlphaFoldDB" id="A0A5S6QSC1"/>
<name>A0A5S6QSC1_TRIMR</name>
<dbReference type="PANTHER" id="PTHR37984:SF15">
    <property type="entry name" value="INTEGRASE CATALYTIC DOMAIN-CONTAINING PROTEIN"/>
    <property type="match status" value="1"/>
</dbReference>
<protein>
    <submittedName>
        <fullName evidence="3">Integrase catalytic domain-containing protein</fullName>
    </submittedName>
</protein>
<dbReference type="GO" id="GO:0003676">
    <property type="term" value="F:nucleic acid binding"/>
    <property type="evidence" value="ECO:0007669"/>
    <property type="project" value="InterPro"/>
</dbReference>
<evidence type="ECO:0000313" key="3">
    <source>
        <dbReference type="WBParaSite" id="TMUE_2000010261.1"/>
    </source>
</evidence>
<dbReference type="PANTHER" id="PTHR37984">
    <property type="entry name" value="PROTEIN CBG26694"/>
    <property type="match status" value="1"/>
</dbReference>
<dbReference type="STRING" id="70415.A0A5S6QSC1"/>
<proteinExistence type="predicted"/>
<sequence>MDPDMVQFCKQCQVCQRFKPARPVKAPLQNMPIGRPRERLGVDILELPESTADNRYALAVQDYFTKWQRAFPLHNQTASTVAKQLVQLFHQMGPPEMLHTGQGRTFESSVLKEVWYAFGVKKTRTTPYHPQGDGPVERTNRTILQILRTLAEKDSQWDELLPAAALSYNTSQHTSTGFTPYEMMFGRQHFGMNRMADRNQQFRYDTSSYHDQLLTRMNKAYYMAKFNLAQAAERQRRGYNARTDVKRIFHVGDAVWLYR</sequence>
<dbReference type="SUPFAM" id="SSF53098">
    <property type="entry name" value="Ribonuclease H-like"/>
    <property type="match status" value="1"/>
</dbReference>
<keyword evidence="2" id="KW-1185">Reference proteome</keyword>
<dbReference type="FunFam" id="3.30.420.10:FF:000032">
    <property type="entry name" value="Retrovirus-related Pol polyprotein from transposon 297-like Protein"/>
    <property type="match status" value="1"/>
</dbReference>